<reference evidence="4 6" key="2">
    <citation type="submission" date="2023-09" db="EMBL/GenBank/DDBJ databases">
        <title>Complete-Gapless Cercospora beticola genome.</title>
        <authorList>
            <person name="Wyatt N.A."/>
            <person name="Spanner R.E."/>
            <person name="Bolton M.D."/>
        </authorList>
    </citation>
    <scope>NUCLEOTIDE SEQUENCE [LARGE SCALE GENOMIC DNA]</scope>
    <source>
        <strain evidence="4">Cb09-40</strain>
    </source>
</reference>
<dbReference type="EMBL" id="LKMD01000102">
    <property type="protein sequence ID" value="PIA97389.1"/>
    <property type="molecule type" value="Genomic_DNA"/>
</dbReference>
<evidence type="ECO:0000313" key="3">
    <source>
        <dbReference type="EMBL" id="PIA97389.1"/>
    </source>
</evidence>
<dbReference type="InterPro" id="IPR036249">
    <property type="entry name" value="Thioredoxin-like_sf"/>
</dbReference>
<name>A0A2G5HXX0_CERBT</name>
<dbReference type="SUPFAM" id="SSF52833">
    <property type="entry name" value="Thioredoxin-like"/>
    <property type="match status" value="1"/>
</dbReference>
<organism evidence="3 5">
    <name type="scientific">Cercospora beticola</name>
    <name type="common">Sugarbeet leaf spot fungus</name>
    <dbReference type="NCBI Taxonomy" id="122368"/>
    <lineage>
        <taxon>Eukaryota</taxon>
        <taxon>Fungi</taxon>
        <taxon>Dikarya</taxon>
        <taxon>Ascomycota</taxon>
        <taxon>Pezizomycotina</taxon>
        <taxon>Dothideomycetes</taxon>
        <taxon>Dothideomycetidae</taxon>
        <taxon>Mycosphaerellales</taxon>
        <taxon>Mycosphaerellaceae</taxon>
        <taxon>Cercospora</taxon>
    </lineage>
</organism>
<gene>
    <name evidence="3" type="ORF">CB0940_06470</name>
    <name evidence="4" type="ORF">RHO25_003723</name>
</gene>
<evidence type="ECO:0000313" key="4">
    <source>
        <dbReference type="EMBL" id="WPA99108.1"/>
    </source>
</evidence>
<protein>
    <submittedName>
        <fullName evidence="3">Thioredoxin domain-containing protein</fullName>
    </submittedName>
</protein>
<dbReference type="GO" id="GO:0005829">
    <property type="term" value="C:cytosol"/>
    <property type="evidence" value="ECO:0007669"/>
    <property type="project" value="TreeGrafter"/>
</dbReference>
<dbReference type="OrthoDB" id="78947at2759"/>
<dbReference type="InterPro" id="IPR045108">
    <property type="entry name" value="TXNDC17-like"/>
</dbReference>
<dbReference type="Proteomes" id="UP000230605">
    <property type="component" value="Chromosome 2"/>
</dbReference>
<reference evidence="3 5" key="1">
    <citation type="submission" date="2015-10" db="EMBL/GenBank/DDBJ databases">
        <title>The cercosporin biosynthetic gene cluster was horizontally transferred to several fungal lineages and shown to be expanded in Cercospora beticola based on microsynteny with recipient genomes.</title>
        <authorList>
            <person name="De Jonge R."/>
            <person name="Ebert M.K."/>
            <person name="Suttle J.C."/>
            <person name="Jurick Ii W.M."/>
            <person name="Secor G.A."/>
            <person name="Thomma B.P."/>
            <person name="Van De Peer Y."/>
            <person name="Bolton M.D."/>
        </authorList>
    </citation>
    <scope>NUCLEOTIDE SEQUENCE [LARGE SCALE GENOMIC DNA]</scope>
    <source>
        <strain evidence="3 5">09-40</strain>
    </source>
</reference>
<comment type="similarity">
    <text evidence="1">Belongs to the thioredoxin family.</text>
</comment>
<dbReference type="PANTHER" id="PTHR12452">
    <property type="entry name" value="42-9-9 PROTEIN-RELATED"/>
    <property type="match status" value="1"/>
</dbReference>
<evidence type="ECO:0000313" key="5">
    <source>
        <dbReference type="Proteomes" id="UP000230605"/>
    </source>
</evidence>
<evidence type="ECO:0000256" key="1">
    <source>
        <dbReference type="ARBA" id="ARBA00008987"/>
    </source>
</evidence>
<dbReference type="EMBL" id="CP134185">
    <property type="protein sequence ID" value="WPA99108.1"/>
    <property type="molecule type" value="Genomic_DNA"/>
</dbReference>
<dbReference type="AlphaFoldDB" id="A0A2G5HXX0"/>
<evidence type="ECO:0000313" key="6">
    <source>
        <dbReference type="Proteomes" id="UP001302367"/>
    </source>
</evidence>
<accession>A0A2G5HXX0</accession>
<dbReference type="Pfam" id="PF06110">
    <property type="entry name" value="TXD17-like_Trx"/>
    <property type="match status" value="1"/>
</dbReference>
<sequence>MPILTPESFTLPSSASSLTIPANSPAFFIAYLASKDPNTQKPWCPDVVASLPTLEATFTGSKKPTVAFVEVGQRPEWKVQTNVFRTAWNVHNVPTLVRYENVGGEVKETGRLVEGEILDDTKLQKLIEGAGAAA</sequence>
<dbReference type="PANTHER" id="PTHR12452:SF0">
    <property type="entry name" value="THIOREDOXIN DOMAIN-CONTAINING PROTEIN 17"/>
    <property type="match status" value="1"/>
</dbReference>
<dbReference type="Proteomes" id="UP001302367">
    <property type="component" value="Chromosome 2"/>
</dbReference>
<evidence type="ECO:0000259" key="2">
    <source>
        <dbReference type="Pfam" id="PF06110"/>
    </source>
</evidence>
<dbReference type="Gene3D" id="3.40.30.10">
    <property type="entry name" value="Glutaredoxin"/>
    <property type="match status" value="1"/>
</dbReference>
<dbReference type="InterPro" id="IPR010357">
    <property type="entry name" value="TXNDC17_dom"/>
</dbReference>
<keyword evidence="6" id="KW-1185">Reference proteome</keyword>
<proteinExistence type="inferred from homology"/>
<feature type="domain" description="Thioredoxin" evidence="2">
    <location>
        <begin position="25"/>
        <end position="102"/>
    </location>
</feature>
<dbReference type="GO" id="GO:0047134">
    <property type="term" value="F:protein-disulfide reductase [NAD(P)H] activity"/>
    <property type="evidence" value="ECO:0007669"/>
    <property type="project" value="InterPro"/>
</dbReference>